<dbReference type="RefSeq" id="XP_060298529.1">
    <property type="nucleotide sequence ID" value="XM_060441661.1"/>
</dbReference>
<sequence length="79" mass="8560">MPLIIRTCSSCTADISRQLDRLKVYGQTDRTGITTFEIPTTGDPSTWGPRSLATLCLGALRFKSHHVVQSGNTVMCSGC</sequence>
<dbReference type="Proteomes" id="UP001172101">
    <property type="component" value="Unassembled WGS sequence"/>
</dbReference>
<gene>
    <name evidence="1" type="ORF">B0T26DRAFT_703386</name>
</gene>
<accession>A0AA40AV54</accession>
<organism evidence="1 2">
    <name type="scientific">Lasiosphaeria miniovina</name>
    <dbReference type="NCBI Taxonomy" id="1954250"/>
    <lineage>
        <taxon>Eukaryota</taxon>
        <taxon>Fungi</taxon>
        <taxon>Dikarya</taxon>
        <taxon>Ascomycota</taxon>
        <taxon>Pezizomycotina</taxon>
        <taxon>Sordariomycetes</taxon>
        <taxon>Sordariomycetidae</taxon>
        <taxon>Sordariales</taxon>
        <taxon>Lasiosphaeriaceae</taxon>
        <taxon>Lasiosphaeria</taxon>
    </lineage>
</organism>
<evidence type="ECO:0000313" key="1">
    <source>
        <dbReference type="EMBL" id="KAK0722605.1"/>
    </source>
</evidence>
<name>A0AA40AV54_9PEZI</name>
<protein>
    <submittedName>
        <fullName evidence="1">Uncharacterized protein</fullName>
    </submittedName>
</protein>
<keyword evidence="2" id="KW-1185">Reference proteome</keyword>
<evidence type="ECO:0000313" key="2">
    <source>
        <dbReference type="Proteomes" id="UP001172101"/>
    </source>
</evidence>
<reference evidence="1" key="1">
    <citation type="submission" date="2023-06" db="EMBL/GenBank/DDBJ databases">
        <title>Genome-scale phylogeny and comparative genomics of the fungal order Sordariales.</title>
        <authorList>
            <consortium name="Lawrence Berkeley National Laboratory"/>
            <person name="Hensen N."/>
            <person name="Bonometti L."/>
            <person name="Westerberg I."/>
            <person name="Brannstrom I.O."/>
            <person name="Guillou S."/>
            <person name="Cros-Aarteil S."/>
            <person name="Calhoun S."/>
            <person name="Haridas S."/>
            <person name="Kuo A."/>
            <person name="Mondo S."/>
            <person name="Pangilinan J."/>
            <person name="Riley R."/>
            <person name="LaButti K."/>
            <person name="Andreopoulos B."/>
            <person name="Lipzen A."/>
            <person name="Chen C."/>
            <person name="Yanf M."/>
            <person name="Daum C."/>
            <person name="Ng V."/>
            <person name="Clum A."/>
            <person name="Steindorff A."/>
            <person name="Ohm R."/>
            <person name="Martin F."/>
            <person name="Silar P."/>
            <person name="Natvig D."/>
            <person name="Lalanne C."/>
            <person name="Gautier V."/>
            <person name="Ament-velasquez S.L."/>
            <person name="Kruys A."/>
            <person name="Hutchinson M.I."/>
            <person name="Powell A.J."/>
            <person name="Barry K."/>
            <person name="Miller A.N."/>
            <person name="Grigoriev I.V."/>
            <person name="Debuchy R."/>
            <person name="Gladieux P."/>
            <person name="Thoren M.H."/>
            <person name="Johannesson H."/>
        </authorList>
    </citation>
    <scope>NUCLEOTIDE SEQUENCE</scope>
    <source>
        <strain evidence="1">SMH2392-1A</strain>
    </source>
</reference>
<dbReference type="GeneID" id="85324931"/>
<dbReference type="AlphaFoldDB" id="A0AA40AV54"/>
<dbReference type="EMBL" id="JAUIRO010000003">
    <property type="protein sequence ID" value="KAK0722605.1"/>
    <property type="molecule type" value="Genomic_DNA"/>
</dbReference>
<proteinExistence type="predicted"/>
<comment type="caution">
    <text evidence="1">The sequence shown here is derived from an EMBL/GenBank/DDBJ whole genome shotgun (WGS) entry which is preliminary data.</text>
</comment>